<dbReference type="InterPro" id="IPR016181">
    <property type="entry name" value="Acyl_CoA_acyltransferase"/>
</dbReference>
<protein>
    <recommendedName>
        <fullName evidence="1">N-acetyltransferase domain-containing protein</fullName>
    </recommendedName>
</protein>
<dbReference type="PROSITE" id="PS51186">
    <property type="entry name" value="GNAT"/>
    <property type="match status" value="1"/>
</dbReference>
<gene>
    <name evidence="2" type="ORF">BHF71_10750</name>
</gene>
<name>A0A1D2YT41_9BACI</name>
<dbReference type="OrthoDB" id="9802340at2"/>
<evidence type="ECO:0000313" key="2">
    <source>
        <dbReference type="EMBL" id="OEF98835.1"/>
    </source>
</evidence>
<accession>A0A1D2YT41</accession>
<organism evidence="2 3">
    <name type="scientific">Vulcanibacillus modesticaldus</name>
    <dbReference type="NCBI Taxonomy" id="337097"/>
    <lineage>
        <taxon>Bacteria</taxon>
        <taxon>Bacillati</taxon>
        <taxon>Bacillota</taxon>
        <taxon>Bacilli</taxon>
        <taxon>Bacillales</taxon>
        <taxon>Bacillaceae</taxon>
        <taxon>Vulcanibacillus</taxon>
    </lineage>
</organism>
<dbReference type="GO" id="GO:0016747">
    <property type="term" value="F:acyltransferase activity, transferring groups other than amino-acyl groups"/>
    <property type="evidence" value="ECO:0007669"/>
    <property type="project" value="InterPro"/>
</dbReference>
<dbReference type="STRING" id="337097.BHF71_10750"/>
<dbReference type="Gene3D" id="3.40.630.30">
    <property type="match status" value="1"/>
</dbReference>
<dbReference type="PANTHER" id="PTHR43415:SF3">
    <property type="entry name" value="GNAT-FAMILY ACETYLTRANSFERASE"/>
    <property type="match status" value="1"/>
</dbReference>
<dbReference type="Proteomes" id="UP000243739">
    <property type="component" value="Unassembled WGS sequence"/>
</dbReference>
<dbReference type="InterPro" id="IPR000182">
    <property type="entry name" value="GNAT_dom"/>
</dbReference>
<dbReference type="PANTHER" id="PTHR43415">
    <property type="entry name" value="SPERMIDINE N(1)-ACETYLTRANSFERASE"/>
    <property type="match status" value="1"/>
</dbReference>
<keyword evidence="3" id="KW-1185">Reference proteome</keyword>
<dbReference type="AlphaFoldDB" id="A0A1D2YT41"/>
<sequence length="183" mass="21241">MGYIKEREYNFKTGEKLLIRTALPNDIKGILAISKEVMKEGKFFLTTYEEFKLNEENGSKWVQSYYENPQNIIIVAELSGEIIGSLDFFSGTKKRIAHQGSFAMSVKKEWRSQGIGKLLLETLISWAKENTNLEKICLEVLSTNIPAIKLYKRFGFTEEGRRIKQVKMDDREYDDLIYMGLFI</sequence>
<evidence type="ECO:0000313" key="3">
    <source>
        <dbReference type="Proteomes" id="UP000243739"/>
    </source>
</evidence>
<evidence type="ECO:0000259" key="1">
    <source>
        <dbReference type="PROSITE" id="PS51186"/>
    </source>
</evidence>
<dbReference type="SUPFAM" id="SSF55729">
    <property type="entry name" value="Acyl-CoA N-acyltransferases (Nat)"/>
    <property type="match status" value="1"/>
</dbReference>
<reference evidence="2 3" key="1">
    <citation type="submission" date="2016-09" db="EMBL/GenBank/DDBJ databases">
        <title>Draft genome sequence for the type strain of Vulcanibacillus modesticaldus BR, a strictly anaerobic, moderately thermophilic, and nitrate-reducing bacterium from deep sea-hydrothermal vents of the Mid-Atlantic Ridge.</title>
        <authorList>
            <person name="Abin C.A."/>
            <person name="Hollibaugh J.T."/>
        </authorList>
    </citation>
    <scope>NUCLEOTIDE SEQUENCE [LARGE SCALE GENOMIC DNA]</scope>
    <source>
        <strain evidence="2 3">BR</strain>
    </source>
</reference>
<feature type="domain" description="N-acetyltransferase" evidence="1">
    <location>
        <begin position="17"/>
        <end position="183"/>
    </location>
</feature>
<proteinExistence type="predicted"/>
<dbReference type="RefSeq" id="WP_069657289.1">
    <property type="nucleotide sequence ID" value="NZ_MIJF01000049.1"/>
</dbReference>
<comment type="caution">
    <text evidence="2">The sequence shown here is derived from an EMBL/GenBank/DDBJ whole genome shotgun (WGS) entry which is preliminary data.</text>
</comment>
<dbReference type="CDD" id="cd04301">
    <property type="entry name" value="NAT_SF"/>
    <property type="match status" value="1"/>
</dbReference>
<dbReference type="Pfam" id="PF00583">
    <property type="entry name" value="Acetyltransf_1"/>
    <property type="match status" value="1"/>
</dbReference>
<dbReference type="EMBL" id="MIJF01000049">
    <property type="protein sequence ID" value="OEF98835.1"/>
    <property type="molecule type" value="Genomic_DNA"/>
</dbReference>